<gene>
    <name evidence="7" type="primary">recO</name>
    <name evidence="9" type="ORF">DFP86_10611</name>
</gene>
<evidence type="ECO:0000256" key="7">
    <source>
        <dbReference type="HAMAP-Rule" id="MF_00201"/>
    </source>
</evidence>
<dbReference type="SUPFAM" id="SSF50249">
    <property type="entry name" value="Nucleic acid-binding proteins"/>
    <property type="match status" value="1"/>
</dbReference>
<keyword evidence="5 7" id="KW-0234">DNA repair</keyword>
<dbReference type="Pfam" id="PF02565">
    <property type="entry name" value="RecO_C"/>
    <property type="match status" value="1"/>
</dbReference>
<comment type="similarity">
    <text evidence="1 7">Belongs to the RecO family.</text>
</comment>
<proteinExistence type="inferred from homology"/>
<dbReference type="Gene3D" id="2.40.50.140">
    <property type="entry name" value="Nucleic acid-binding proteins"/>
    <property type="match status" value="1"/>
</dbReference>
<keyword evidence="3 7" id="KW-0227">DNA damage</keyword>
<protein>
    <recommendedName>
        <fullName evidence="2 7">DNA repair protein RecO</fullName>
    </recommendedName>
    <alternativeName>
        <fullName evidence="6 7">Recombination protein O</fullName>
    </alternativeName>
</protein>
<comment type="caution">
    <text evidence="9">The sequence shown here is derived from an EMBL/GenBank/DDBJ whole genome shotgun (WGS) entry which is preliminary data.</text>
</comment>
<evidence type="ECO:0000256" key="6">
    <source>
        <dbReference type="ARBA" id="ARBA00033409"/>
    </source>
</evidence>
<dbReference type="HAMAP" id="MF_00201">
    <property type="entry name" value="RecO"/>
    <property type="match status" value="1"/>
</dbReference>
<accession>A0A4R7B7Q3</accession>
<evidence type="ECO:0000256" key="2">
    <source>
        <dbReference type="ARBA" id="ARBA00021310"/>
    </source>
</evidence>
<comment type="function">
    <text evidence="7">Involved in DNA repair and RecF pathway recombination.</text>
</comment>
<dbReference type="PANTHER" id="PTHR33991">
    <property type="entry name" value="DNA REPAIR PROTEIN RECO"/>
    <property type="match status" value="1"/>
</dbReference>
<dbReference type="OrthoDB" id="9804792at2"/>
<reference evidence="9 10" key="1">
    <citation type="submission" date="2019-03" db="EMBL/GenBank/DDBJ databases">
        <title>Genomic Encyclopedia of Type Strains, Phase III (KMG-III): the genomes of soil and plant-associated and newly described type strains.</title>
        <authorList>
            <person name="Whitman W."/>
        </authorList>
    </citation>
    <scope>NUCLEOTIDE SEQUENCE [LARGE SCALE GENOMIC DNA]</scope>
    <source>
        <strain evidence="9 10">CECT 8976</strain>
    </source>
</reference>
<dbReference type="GO" id="GO:0006310">
    <property type="term" value="P:DNA recombination"/>
    <property type="evidence" value="ECO:0007669"/>
    <property type="project" value="UniProtKB-UniRule"/>
</dbReference>
<dbReference type="InterPro" id="IPR022572">
    <property type="entry name" value="DNA_rep/recomb_RecO_N"/>
</dbReference>
<evidence type="ECO:0000256" key="4">
    <source>
        <dbReference type="ARBA" id="ARBA00023172"/>
    </source>
</evidence>
<keyword evidence="10" id="KW-1185">Reference proteome</keyword>
<dbReference type="GO" id="GO:0043590">
    <property type="term" value="C:bacterial nucleoid"/>
    <property type="evidence" value="ECO:0007669"/>
    <property type="project" value="TreeGrafter"/>
</dbReference>
<dbReference type="GO" id="GO:0006302">
    <property type="term" value="P:double-strand break repair"/>
    <property type="evidence" value="ECO:0007669"/>
    <property type="project" value="TreeGrafter"/>
</dbReference>
<dbReference type="EMBL" id="SNZP01000006">
    <property type="protein sequence ID" value="TDR79872.1"/>
    <property type="molecule type" value="Genomic_DNA"/>
</dbReference>
<dbReference type="Pfam" id="PF11967">
    <property type="entry name" value="RecO_N"/>
    <property type="match status" value="1"/>
</dbReference>
<sequence>MNPGKVDRQPAYILHARPYRETSLLLEVLTPEHGRLGLVARGARRPRAELRGLLLPFQPLTLSWFGKNEVRTLHAADWQGGVRQLSGLALICGFYLNELLMRLLAREDAQGDIWRIYDRAVRGLASGEAPGELLRRFELALIRALGYAPELTQDEDGATVAPERLYLCRPGFPPVLDRGFEPENHQALVSGATLLAMAAGDFSTELTRREARGLLRLLLEELMGPDARLATRELLQSLNWQTEQESA</sequence>
<dbReference type="SUPFAM" id="SSF57863">
    <property type="entry name" value="ArfGap/RecO-like zinc finger"/>
    <property type="match status" value="1"/>
</dbReference>
<evidence type="ECO:0000256" key="1">
    <source>
        <dbReference type="ARBA" id="ARBA00007452"/>
    </source>
</evidence>
<dbReference type="RefSeq" id="WP_133680054.1">
    <property type="nucleotide sequence ID" value="NZ_SNZP01000006.1"/>
</dbReference>
<organism evidence="9 10">
    <name type="scientific">Paludibacterium purpuratum</name>
    <dbReference type="NCBI Taxonomy" id="1144873"/>
    <lineage>
        <taxon>Bacteria</taxon>
        <taxon>Pseudomonadati</taxon>
        <taxon>Pseudomonadota</taxon>
        <taxon>Betaproteobacteria</taxon>
        <taxon>Neisseriales</taxon>
        <taxon>Chromobacteriaceae</taxon>
        <taxon>Paludibacterium</taxon>
    </lineage>
</organism>
<dbReference type="NCBIfam" id="TIGR00613">
    <property type="entry name" value="reco"/>
    <property type="match status" value="1"/>
</dbReference>
<dbReference type="PANTHER" id="PTHR33991:SF1">
    <property type="entry name" value="DNA REPAIR PROTEIN RECO"/>
    <property type="match status" value="1"/>
</dbReference>
<dbReference type="Gene3D" id="1.20.1440.120">
    <property type="entry name" value="Recombination protein O, C-terminal domain"/>
    <property type="match status" value="1"/>
</dbReference>
<evidence type="ECO:0000313" key="9">
    <source>
        <dbReference type="EMBL" id="TDR79872.1"/>
    </source>
</evidence>
<keyword evidence="4 7" id="KW-0233">DNA recombination</keyword>
<dbReference type="AlphaFoldDB" id="A0A4R7B7Q3"/>
<evidence type="ECO:0000256" key="5">
    <source>
        <dbReference type="ARBA" id="ARBA00023204"/>
    </source>
</evidence>
<dbReference type="InterPro" id="IPR042242">
    <property type="entry name" value="RecO_C"/>
</dbReference>
<dbReference type="InterPro" id="IPR012340">
    <property type="entry name" value="NA-bd_OB-fold"/>
</dbReference>
<dbReference type="InterPro" id="IPR037278">
    <property type="entry name" value="ARFGAP/RecO"/>
</dbReference>
<dbReference type="InterPro" id="IPR003717">
    <property type="entry name" value="RecO"/>
</dbReference>
<evidence type="ECO:0000259" key="8">
    <source>
        <dbReference type="Pfam" id="PF11967"/>
    </source>
</evidence>
<feature type="domain" description="DNA replication/recombination mediator RecO N-terminal" evidence="8">
    <location>
        <begin position="8"/>
        <end position="78"/>
    </location>
</feature>
<name>A0A4R7B7Q3_9NEIS</name>
<evidence type="ECO:0000313" key="10">
    <source>
        <dbReference type="Proteomes" id="UP000295611"/>
    </source>
</evidence>
<dbReference type="Proteomes" id="UP000295611">
    <property type="component" value="Unassembled WGS sequence"/>
</dbReference>
<evidence type="ECO:0000256" key="3">
    <source>
        <dbReference type="ARBA" id="ARBA00022763"/>
    </source>
</evidence>